<evidence type="ECO:0000313" key="2">
    <source>
        <dbReference type="EMBL" id="CDW43791.1"/>
    </source>
</evidence>
<name>A0A0K2V1D3_LEPSM</name>
<feature type="non-terminal residue" evidence="2">
    <location>
        <position position="57"/>
    </location>
</feature>
<accession>A0A0K2V1D3</accession>
<organism evidence="2">
    <name type="scientific">Lepeophtheirus salmonis</name>
    <name type="common">Salmon louse</name>
    <name type="synonym">Caligus salmonis</name>
    <dbReference type="NCBI Taxonomy" id="72036"/>
    <lineage>
        <taxon>Eukaryota</taxon>
        <taxon>Metazoa</taxon>
        <taxon>Ecdysozoa</taxon>
        <taxon>Arthropoda</taxon>
        <taxon>Crustacea</taxon>
        <taxon>Multicrustacea</taxon>
        <taxon>Hexanauplia</taxon>
        <taxon>Copepoda</taxon>
        <taxon>Siphonostomatoida</taxon>
        <taxon>Caligidae</taxon>
        <taxon>Lepeophtheirus</taxon>
    </lineage>
</organism>
<protein>
    <submittedName>
        <fullName evidence="2">Uncharacterized protein</fullName>
    </submittedName>
</protein>
<reference evidence="2" key="1">
    <citation type="submission" date="2014-05" db="EMBL/GenBank/DDBJ databases">
        <authorList>
            <person name="Chronopoulou M."/>
        </authorList>
    </citation>
    <scope>NUCLEOTIDE SEQUENCE</scope>
    <source>
        <tissue evidence="2">Whole organism</tissue>
    </source>
</reference>
<proteinExistence type="predicted"/>
<dbReference type="EMBL" id="HACA01026430">
    <property type="protein sequence ID" value="CDW43791.1"/>
    <property type="molecule type" value="Transcribed_RNA"/>
</dbReference>
<dbReference type="AlphaFoldDB" id="A0A0K2V1D3"/>
<evidence type="ECO:0000256" key="1">
    <source>
        <dbReference type="SAM" id="MobiDB-lite"/>
    </source>
</evidence>
<sequence>MGSSETVMTSEYKGPKGFRRSKGTWSTQKASPKMDRGICKFCGRSHFFQKAKCPAFG</sequence>
<feature type="region of interest" description="Disordered" evidence="1">
    <location>
        <begin position="1"/>
        <end position="30"/>
    </location>
</feature>
<dbReference type="OrthoDB" id="8195376at2759"/>